<proteinExistence type="predicted"/>
<comment type="caution">
    <text evidence="1">The sequence shown here is derived from an EMBL/GenBank/DDBJ whole genome shotgun (WGS) entry which is preliminary data.</text>
</comment>
<dbReference type="RefSeq" id="WP_315746894.1">
    <property type="nucleotide sequence ID" value="NZ_JAVYAA010000007.1"/>
</dbReference>
<accession>A0AAJ2K312</accession>
<dbReference type="Proteomes" id="UP001250538">
    <property type="component" value="Unassembled WGS sequence"/>
</dbReference>
<protein>
    <submittedName>
        <fullName evidence="1">Uncharacterized protein</fullName>
    </submittedName>
</protein>
<keyword evidence="2" id="KW-1185">Reference proteome</keyword>
<sequence length="265" mass="30138">MKFEKAFKHPFDLATVPSADELYKVDFKPSTGELININGIQTLDKVSKDEQKELLNKLKGMYAKKAYAFHKEVQITQSYDKGKVSQTFYILEGKDFMISWMKYPPGQSKNKNYIGAAVIQVDKNELEPKLLKTAADAVKTAHDQEFEVKKAELGYYAGSKGDTWKLKGDHITLAVEAKTGKTEYVYDVARKQADKAVTEKEVKEIVAPIAKKLFNMDIQGLEVKWDKSARDFCFIQNKETKMSVALDADKNVVYMFAGDRMLMEK</sequence>
<organism evidence="1 2">
    <name type="scientific">Paenibacillus suaedae</name>
    <dbReference type="NCBI Taxonomy" id="3077233"/>
    <lineage>
        <taxon>Bacteria</taxon>
        <taxon>Bacillati</taxon>
        <taxon>Bacillota</taxon>
        <taxon>Bacilli</taxon>
        <taxon>Bacillales</taxon>
        <taxon>Paenibacillaceae</taxon>
        <taxon>Paenibacillus</taxon>
    </lineage>
</organism>
<reference evidence="2" key="1">
    <citation type="submission" date="2023-09" db="EMBL/GenBank/DDBJ databases">
        <title>Paenibacillus sp. chi10 Genome sequencing and assembly.</title>
        <authorList>
            <person name="Kim I."/>
        </authorList>
    </citation>
    <scope>NUCLEOTIDE SEQUENCE [LARGE SCALE GENOMIC DNA]</scope>
    <source>
        <strain evidence="2">chi10</strain>
    </source>
</reference>
<evidence type="ECO:0000313" key="1">
    <source>
        <dbReference type="EMBL" id="MDT8979147.1"/>
    </source>
</evidence>
<dbReference type="EMBL" id="JAVYAA010000007">
    <property type="protein sequence ID" value="MDT8979147.1"/>
    <property type="molecule type" value="Genomic_DNA"/>
</dbReference>
<gene>
    <name evidence="1" type="ORF">RQP50_23185</name>
</gene>
<dbReference type="AlphaFoldDB" id="A0AAJ2K312"/>
<evidence type="ECO:0000313" key="2">
    <source>
        <dbReference type="Proteomes" id="UP001250538"/>
    </source>
</evidence>
<name>A0AAJ2K312_9BACL</name>